<comment type="caution">
    <text evidence="1">The sequence shown here is derived from an EMBL/GenBank/DDBJ whole genome shotgun (WGS) entry which is preliminary data.</text>
</comment>
<dbReference type="EMBL" id="CM056809">
    <property type="protein sequence ID" value="KAJ8648152.1"/>
    <property type="molecule type" value="Genomic_DNA"/>
</dbReference>
<name>A0ACC2MTA8_PERAE</name>
<sequence length="177" mass="20630">MMEDPYIPLGFRFCPTDEELIHYLLLKNYGLVLPSNQIKECNVYACNPDQLPRDFNYALGNELYFFTTRERKYLNGSRPSRTAGDGFWKATSVEQVIKGIDESSIIGYKKKLVFYYKENNKKTNWQMHEYRIGKTDGSAGKESMKMDGFVICRIYERKTRASKSDALAVELFNSFDF</sequence>
<dbReference type="Proteomes" id="UP001234297">
    <property type="component" value="Chromosome 1"/>
</dbReference>
<proteinExistence type="predicted"/>
<evidence type="ECO:0000313" key="1">
    <source>
        <dbReference type="EMBL" id="KAJ8648152.1"/>
    </source>
</evidence>
<accession>A0ACC2MTA8</accession>
<evidence type="ECO:0000313" key="2">
    <source>
        <dbReference type="Proteomes" id="UP001234297"/>
    </source>
</evidence>
<keyword evidence="2" id="KW-1185">Reference proteome</keyword>
<organism evidence="1 2">
    <name type="scientific">Persea americana</name>
    <name type="common">Avocado</name>
    <dbReference type="NCBI Taxonomy" id="3435"/>
    <lineage>
        <taxon>Eukaryota</taxon>
        <taxon>Viridiplantae</taxon>
        <taxon>Streptophyta</taxon>
        <taxon>Embryophyta</taxon>
        <taxon>Tracheophyta</taxon>
        <taxon>Spermatophyta</taxon>
        <taxon>Magnoliopsida</taxon>
        <taxon>Magnoliidae</taxon>
        <taxon>Laurales</taxon>
        <taxon>Lauraceae</taxon>
        <taxon>Persea</taxon>
    </lineage>
</organism>
<reference evidence="1 2" key="1">
    <citation type="journal article" date="2022" name="Hortic Res">
        <title>A haplotype resolved chromosomal level avocado genome allows analysis of novel avocado genes.</title>
        <authorList>
            <person name="Nath O."/>
            <person name="Fletcher S.J."/>
            <person name="Hayward A."/>
            <person name="Shaw L.M."/>
            <person name="Masouleh A.K."/>
            <person name="Furtado A."/>
            <person name="Henry R.J."/>
            <person name="Mitter N."/>
        </authorList>
    </citation>
    <scope>NUCLEOTIDE SEQUENCE [LARGE SCALE GENOMIC DNA]</scope>
    <source>
        <strain evidence="2">cv. Hass</strain>
    </source>
</reference>
<gene>
    <name evidence="1" type="ORF">MRB53_001175</name>
</gene>
<protein>
    <submittedName>
        <fullName evidence="1">Uncharacterized protein</fullName>
    </submittedName>
</protein>